<proteinExistence type="predicted"/>
<dbReference type="GO" id="GO:0016853">
    <property type="term" value="F:isomerase activity"/>
    <property type="evidence" value="ECO:0007669"/>
    <property type="project" value="UniProtKB-KW"/>
</dbReference>
<accession>A0A4Q7P493</accession>
<keyword evidence="3" id="KW-1185">Reference proteome</keyword>
<sequence>MKVGSMTVPLQGMPLRDALAYLKNIGVEAVEVGAGGFPGKHHCDPKELLKDKSRLREFSRTFEEAGIELNTLSCHGNPIHPNKEVAARAHEEFTDTCRLACELGVKKVVTFSGCAGDSPASQYPNWVTCPWPDDFLKVLDYQWNDCLLPYWEKAGALARENGVKVAFEMHPGFQVYNTASMLRFREALGDTFGANFDPSHLIWQGNDIVASIRELKGAIYHFHAKDTKIDAINTAQKGVLDTVPYGEESNRSWIFRTVGYGNGQDFWKDVISELRMAGYDDIISIEHEDSLMSVEEGLKKAVAMIREVIISEKPADMWWA</sequence>
<dbReference type="PANTHER" id="PTHR12110">
    <property type="entry name" value="HYDROXYPYRUVATE ISOMERASE"/>
    <property type="match status" value="1"/>
</dbReference>
<dbReference type="Gene3D" id="3.20.20.150">
    <property type="entry name" value="Divalent-metal-dependent TIM barrel enzymes"/>
    <property type="match status" value="1"/>
</dbReference>
<dbReference type="InterPro" id="IPR013022">
    <property type="entry name" value="Xyl_isomerase-like_TIM-brl"/>
</dbReference>
<gene>
    <name evidence="2" type="ORF">EV209_2098</name>
</gene>
<protein>
    <submittedName>
        <fullName evidence="2">Sugar phosphate isomerase/epimerase</fullName>
    </submittedName>
</protein>
<reference evidence="2 3" key="1">
    <citation type="submission" date="2019-02" db="EMBL/GenBank/DDBJ databases">
        <title>Genomic Encyclopedia of Type Strains, Phase IV (KMG-IV): sequencing the most valuable type-strain genomes for metagenomic binning, comparative biology and taxonomic classification.</title>
        <authorList>
            <person name="Goeker M."/>
        </authorList>
    </citation>
    <scope>NUCLEOTIDE SEQUENCE [LARGE SCALE GENOMIC DNA]</scope>
    <source>
        <strain evidence="2 3">DSM 29486</strain>
    </source>
</reference>
<dbReference type="InterPro" id="IPR050312">
    <property type="entry name" value="IolE/XylAMocC-like"/>
</dbReference>
<feature type="domain" description="Xylose isomerase-like TIM barrel" evidence="1">
    <location>
        <begin position="20"/>
        <end position="307"/>
    </location>
</feature>
<dbReference type="AlphaFoldDB" id="A0A4Q7P493"/>
<dbReference type="OrthoDB" id="9779184at2"/>
<evidence type="ECO:0000313" key="3">
    <source>
        <dbReference type="Proteomes" id="UP000292927"/>
    </source>
</evidence>
<keyword evidence="2" id="KW-0413">Isomerase</keyword>
<dbReference type="InterPro" id="IPR036237">
    <property type="entry name" value="Xyl_isomerase-like_sf"/>
</dbReference>
<dbReference type="Pfam" id="PF01261">
    <property type="entry name" value="AP_endonuc_2"/>
    <property type="match status" value="1"/>
</dbReference>
<dbReference type="RefSeq" id="WP_130435385.1">
    <property type="nucleotide sequence ID" value="NZ_SGXF01000004.1"/>
</dbReference>
<dbReference type="SUPFAM" id="SSF51658">
    <property type="entry name" value="Xylose isomerase-like"/>
    <property type="match status" value="1"/>
</dbReference>
<evidence type="ECO:0000313" key="2">
    <source>
        <dbReference type="EMBL" id="RZS94260.1"/>
    </source>
</evidence>
<evidence type="ECO:0000259" key="1">
    <source>
        <dbReference type="Pfam" id="PF01261"/>
    </source>
</evidence>
<dbReference type="EMBL" id="SGXF01000004">
    <property type="protein sequence ID" value="RZS94260.1"/>
    <property type="molecule type" value="Genomic_DNA"/>
</dbReference>
<comment type="caution">
    <text evidence="2">The sequence shown here is derived from an EMBL/GenBank/DDBJ whole genome shotgun (WGS) entry which is preliminary data.</text>
</comment>
<organism evidence="2 3">
    <name type="scientific">Cuneatibacter caecimuris</name>
    <dbReference type="NCBI Taxonomy" id="1796618"/>
    <lineage>
        <taxon>Bacteria</taxon>
        <taxon>Bacillati</taxon>
        <taxon>Bacillota</taxon>
        <taxon>Clostridia</taxon>
        <taxon>Lachnospirales</taxon>
        <taxon>Lachnospiraceae</taxon>
        <taxon>Cuneatibacter</taxon>
    </lineage>
</organism>
<dbReference type="Proteomes" id="UP000292927">
    <property type="component" value="Unassembled WGS sequence"/>
</dbReference>
<name>A0A4Q7P493_9FIRM</name>
<dbReference type="PANTHER" id="PTHR12110:SF21">
    <property type="entry name" value="XYLOSE ISOMERASE-LIKE TIM BARREL DOMAIN-CONTAINING PROTEIN"/>
    <property type="match status" value="1"/>
</dbReference>